<dbReference type="InParanoid" id="A0A059ASU0"/>
<name>A0A059ASU0_EUCGR</name>
<accession>A0A059ASU0</accession>
<dbReference type="EMBL" id="KK198761">
    <property type="protein sequence ID" value="KCW57002.1"/>
    <property type="molecule type" value="Genomic_DNA"/>
</dbReference>
<proteinExistence type="predicted"/>
<gene>
    <name evidence="1" type="ORF">EUGRSUZ_I02670</name>
</gene>
<protein>
    <submittedName>
        <fullName evidence="1">Uncharacterized protein</fullName>
    </submittedName>
</protein>
<sequence length="78" mass="9062">MIVHFTGDFIMSNNCVRRQVQKASYSLQSCSQHFLMSNLRLINHTRKMASLKSFPNAIILPGLLSRYFKKYLPLNNMP</sequence>
<organism evidence="1">
    <name type="scientific">Eucalyptus grandis</name>
    <name type="common">Flooded gum</name>
    <dbReference type="NCBI Taxonomy" id="71139"/>
    <lineage>
        <taxon>Eukaryota</taxon>
        <taxon>Viridiplantae</taxon>
        <taxon>Streptophyta</taxon>
        <taxon>Embryophyta</taxon>
        <taxon>Tracheophyta</taxon>
        <taxon>Spermatophyta</taxon>
        <taxon>Magnoliopsida</taxon>
        <taxon>eudicotyledons</taxon>
        <taxon>Gunneridae</taxon>
        <taxon>Pentapetalae</taxon>
        <taxon>rosids</taxon>
        <taxon>malvids</taxon>
        <taxon>Myrtales</taxon>
        <taxon>Myrtaceae</taxon>
        <taxon>Myrtoideae</taxon>
        <taxon>Eucalypteae</taxon>
        <taxon>Eucalyptus</taxon>
    </lineage>
</organism>
<evidence type="ECO:0000313" key="1">
    <source>
        <dbReference type="EMBL" id="KCW57002.1"/>
    </source>
</evidence>
<reference evidence="1" key="1">
    <citation type="submission" date="2013-07" db="EMBL/GenBank/DDBJ databases">
        <title>The genome of Eucalyptus grandis.</title>
        <authorList>
            <person name="Schmutz J."/>
            <person name="Hayes R."/>
            <person name="Myburg A."/>
            <person name="Tuskan G."/>
            <person name="Grattapaglia D."/>
            <person name="Rokhsar D.S."/>
        </authorList>
    </citation>
    <scope>NUCLEOTIDE SEQUENCE</scope>
    <source>
        <tissue evidence="1">Leaf extractions</tissue>
    </source>
</reference>
<dbReference type="AlphaFoldDB" id="A0A059ASU0"/>
<dbReference type="Gramene" id="KCW57002">
    <property type="protein sequence ID" value="KCW57002"/>
    <property type="gene ID" value="EUGRSUZ_I02670"/>
</dbReference>